<dbReference type="OrthoDB" id="667577at2759"/>
<reference evidence="3" key="1">
    <citation type="journal article" date="2014" name="Proc. Natl. Acad. Sci. U.S.A.">
        <title>Extensive sampling of basidiomycete genomes demonstrates inadequacy of the white-rot/brown-rot paradigm for wood decay fungi.</title>
        <authorList>
            <person name="Riley R."/>
            <person name="Salamov A.A."/>
            <person name="Brown D.W."/>
            <person name="Nagy L.G."/>
            <person name="Floudas D."/>
            <person name="Held B.W."/>
            <person name="Levasseur A."/>
            <person name="Lombard V."/>
            <person name="Morin E."/>
            <person name="Otillar R."/>
            <person name="Lindquist E.A."/>
            <person name="Sun H."/>
            <person name="LaButti K.M."/>
            <person name="Schmutz J."/>
            <person name="Jabbour D."/>
            <person name="Luo H."/>
            <person name="Baker S.E."/>
            <person name="Pisabarro A.G."/>
            <person name="Walton J.D."/>
            <person name="Blanchette R.A."/>
            <person name="Henrissat B."/>
            <person name="Martin F."/>
            <person name="Cullen D."/>
            <person name="Hibbett D.S."/>
            <person name="Grigoriev I.V."/>
        </authorList>
    </citation>
    <scope>NUCLEOTIDE SEQUENCE [LARGE SCALE GENOMIC DNA]</scope>
    <source>
        <strain evidence="3">CBS 339.88</strain>
    </source>
</reference>
<organism evidence="2 3">
    <name type="scientific">Galerina marginata (strain CBS 339.88)</name>
    <dbReference type="NCBI Taxonomy" id="685588"/>
    <lineage>
        <taxon>Eukaryota</taxon>
        <taxon>Fungi</taxon>
        <taxon>Dikarya</taxon>
        <taxon>Basidiomycota</taxon>
        <taxon>Agaricomycotina</taxon>
        <taxon>Agaricomycetes</taxon>
        <taxon>Agaricomycetidae</taxon>
        <taxon>Agaricales</taxon>
        <taxon>Agaricineae</taxon>
        <taxon>Strophariaceae</taxon>
        <taxon>Galerina</taxon>
    </lineage>
</organism>
<dbReference type="HOGENOM" id="CLU_2320544_0_0_1"/>
<proteinExistence type="predicted"/>
<accession>A0A067SBD2</accession>
<dbReference type="EMBL" id="KL142410">
    <property type="protein sequence ID" value="KDR68176.1"/>
    <property type="molecule type" value="Genomic_DNA"/>
</dbReference>
<name>A0A067SBD2_GALM3</name>
<feature type="region of interest" description="Disordered" evidence="1">
    <location>
        <begin position="1"/>
        <end position="122"/>
    </location>
</feature>
<dbReference type="Proteomes" id="UP000027222">
    <property type="component" value="Unassembled WGS sequence"/>
</dbReference>
<feature type="compositionally biased region" description="Basic residues" evidence="1">
    <location>
        <begin position="85"/>
        <end position="100"/>
    </location>
</feature>
<protein>
    <submittedName>
        <fullName evidence="2">Uncharacterized protein</fullName>
    </submittedName>
</protein>
<sequence length="122" mass="14253">MIRTRRNGSSLRTVNRQSYYGEPLFLSRPPSFRPYKNHESTEFGRSTKKWNNDNAARAKEAMSHIAAMWEDALENPKPGQDAKSRKSKRRRRLKNPKSRRQPKEEADDNEEEGTSLQMGRFA</sequence>
<feature type="compositionally biased region" description="Polar residues" evidence="1">
    <location>
        <begin position="7"/>
        <end position="18"/>
    </location>
</feature>
<gene>
    <name evidence="2" type="ORF">GALMADRAFT_146656</name>
</gene>
<evidence type="ECO:0000256" key="1">
    <source>
        <dbReference type="SAM" id="MobiDB-lite"/>
    </source>
</evidence>
<keyword evidence="3" id="KW-1185">Reference proteome</keyword>
<evidence type="ECO:0000313" key="2">
    <source>
        <dbReference type="EMBL" id="KDR68176.1"/>
    </source>
</evidence>
<dbReference type="AlphaFoldDB" id="A0A067SBD2"/>
<evidence type="ECO:0000313" key="3">
    <source>
        <dbReference type="Proteomes" id="UP000027222"/>
    </source>
</evidence>